<accession>A0A371DJ22</accession>
<dbReference type="STRING" id="139420.A0A371DJ22"/>
<feature type="domain" description="Fungal-type protein kinase" evidence="2">
    <location>
        <begin position="130"/>
        <end position="178"/>
    </location>
</feature>
<sequence>MSSYVLPRTPPHAPRAEETDGVSSELSTAWAGVSGGKDVVYGGHFVSVGDLSGRRTTILCATPRFSDDQLIFKETYRHNGRRFKEEEEVLKHIHAEGNIPGVVRLKDWEHVHTGFKPLEIGPGEAFRPKVRLALLDDGEDLREAKSVNELLKTFYDVLEVHRTIHLERHVLHRDMSMQDSFAYPPVAKVDGRCVLTDPPPFIKDVLNGSIRDLENRTAGCLILDADSSPGLRERPADPHTGLANRKGTPMCIARSVCIGQPHATYPLSIAGVPMPTLTPAAERLYVKAYGRRRYEAFAEKNPYTCHGAIPLRKLPDPPPPFVYRPCHEAESVFWTMFAALLIAQPANAEREPHASARVAARWTNLYGHQMPAHPTEYWDDRVSILTMSDEAWESCFDTEMRDVALLLAEISHQTSPEYEYWTPRPPDDHLHEAVQRLILQYLVDHFDKDIVLDRNHRRPTEARTRF</sequence>
<gene>
    <name evidence="3" type="ORF">OH76DRAFT_166250</name>
</gene>
<dbReference type="AlphaFoldDB" id="A0A371DJ22"/>
<proteinExistence type="predicted"/>
<dbReference type="EMBL" id="KZ857390">
    <property type="protein sequence ID" value="RDX52533.1"/>
    <property type="molecule type" value="Genomic_DNA"/>
</dbReference>
<name>A0A371DJ22_9APHY</name>
<evidence type="ECO:0000259" key="2">
    <source>
        <dbReference type="Pfam" id="PF17667"/>
    </source>
</evidence>
<dbReference type="OrthoDB" id="5569250at2759"/>
<evidence type="ECO:0000313" key="4">
    <source>
        <dbReference type="Proteomes" id="UP000256964"/>
    </source>
</evidence>
<dbReference type="Pfam" id="PF17667">
    <property type="entry name" value="Pkinase_fungal"/>
    <property type="match status" value="1"/>
</dbReference>
<protein>
    <recommendedName>
        <fullName evidence="2">Fungal-type protein kinase domain-containing protein</fullName>
    </recommendedName>
</protein>
<evidence type="ECO:0000313" key="3">
    <source>
        <dbReference type="EMBL" id="RDX52533.1"/>
    </source>
</evidence>
<organism evidence="3 4">
    <name type="scientific">Lentinus brumalis</name>
    <dbReference type="NCBI Taxonomy" id="2498619"/>
    <lineage>
        <taxon>Eukaryota</taxon>
        <taxon>Fungi</taxon>
        <taxon>Dikarya</taxon>
        <taxon>Basidiomycota</taxon>
        <taxon>Agaricomycotina</taxon>
        <taxon>Agaricomycetes</taxon>
        <taxon>Polyporales</taxon>
        <taxon>Polyporaceae</taxon>
        <taxon>Lentinus</taxon>
    </lineage>
</organism>
<dbReference type="Proteomes" id="UP000256964">
    <property type="component" value="Unassembled WGS sequence"/>
</dbReference>
<dbReference type="InterPro" id="IPR040976">
    <property type="entry name" value="Pkinase_fungal"/>
</dbReference>
<feature type="region of interest" description="Disordered" evidence="1">
    <location>
        <begin position="1"/>
        <end position="23"/>
    </location>
</feature>
<keyword evidence="4" id="KW-1185">Reference proteome</keyword>
<reference evidence="3 4" key="1">
    <citation type="journal article" date="2018" name="Biotechnol. Biofuels">
        <title>Integrative visual omics of the white-rot fungus Polyporus brumalis exposes the biotechnological potential of its oxidative enzymes for delignifying raw plant biomass.</title>
        <authorList>
            <person name="Miyauchi S."/>
            <person name="Rancon A."/>
            <person name="Drula E."/>
            <person name="Hage H."/>
            <person name="Chaduli D."/>
            <person name="Favel A."/>
            <person name="Grisel S."/>
            <person name="Henrissat B."/>
            <person name="Herpoel-Gimbert I."/>
            <person name="Ruiz-Duenas F.J."/>
            <person name="Chevret D."/>
            <person name="Hainaut M."/>
            <person name="Lin J."/>
            <person name="Wang M."/>
            <person name="Pangilinan J."/>
            <person name="Lipzen A."/>
            <person name="Lesage-Meessen L."/>
            <person name="Navarro D."/>
            <person name="Riley R."/>
            <person name="Grigoriev I.V."/>
            <person name="Zhou S."/>
            <person name="Raouche S."/>
            <person name="Rosso M.N."/>
        </authorList>
    </citation>
    <scope>NUCLEOTIDE SEQUENCE [LARGE SCALE GENOMIC DNA]</scope>
    <source>
        <strain evidence="3 4">BRFM 1820</strain>
    </source>
</reference>
<evidence type="ECO:0000256" key="1">
    <source>
        <dbReference type="SAM" id="MobiDB-lite"/>
    </source>
</evidence>